<dbReference type="AlphaFoldDB" id="A0AAV8PJL1"/>
<proteinExistence type="predicted"/>
<reference evidence="1 2" key="1">
    <citation type="submission" date="2022-12" db="EMBL/GenBank/DDBJ databases">
        <title>Chromosome-scale assembly of the Ensete ventricosum genome.</title>
        <authorList>
            <person name="Dussert Y."/>
            <person name="Stocks J."/>
            <person name="Wendawek A."/>
            <person name="Woldeyes F."/>
            <person name="Nichols R.A."/>
            <person name="Borrell J.S."/>
        </authorList>
    </citation>
    <scope>NUCLEOTIDE SEQUENCE [LARGE SCALE GENOMIC DNA]</scope>
    <source>
        <strain evidence="2">cv. Maze</strain>
        <tissue evidence="1">Seeds</tissue>
    </source>
</reference>
<dbReference type="EMBL" id="JAQQAF010000009">
    <property type="protein sequence ID" value="KAJ8458754.1"/>
    <property type="molecule type" value="Genomic_DNA"/>
</dbReference>
<comment type="caution">
    <text evidence="1">The sequence shown here is derived from an EMBL/GenBank/DDBJ whole genome shotgun (WGS) entry which is preliminary data.</text>
</comment>
<evidence type="ECO:0000313" key="1">
    <source>
        <dbReference type="EMBL" id="KAJ8458754.1"/>
    </source>
</evidence>
<gene>
    <name evidence="1" type="ORF">OPV22_031680</name>
</gene>
<accession>A0AAV8PJL1</accession>
<protein>
    <submittedName>
        <fullName evidence="1">Uncharacterized protein</fullName>
    </submittedName>
</protein>
<name>A0AAV8PJL1_ENSVE</name>
<dbReference type="Proteomes" id="UP001222027">
    <property type="component" value="Unassembled WGS sequence"/>
</dbReference>
<evidence type="ECO:0000313" key="2">
    <source>
        <dbReference type="Proteomes" id="UP001222027"/>
    </source>
</evidence>
<keyword evidence="2" id="KW-1185">Reference proteome</keyword>
<sequence length="67" mass="7490">MAHAGSGRMRAWRVSSRLLISYSFETVVFSRADARGRIASPPAKKKKKKKTTLNDLRLGIPYISGVR</sequence>
<organism evidence="1 2">
    <name type="scientific">Ensete ventricosum</name>
    <name type="common">Abyssinian banana</name>
    <name type="synonym">Musa ensete</name>
    <dbReference type="NCBI Taxonomy" id="4639"/>
    <lineage>
        <taxon>Eukaryota</taxon>
        <taxon>Viridiplantae</taxon>
        <taxon>Streptophyta</taxon>
        <taxon>Embryophyta</taxon>
        <taxon>Tracheophyta</taxon>
        <taxon>Spermatophyta</taxon>
        <taxon>Magnoliopsida</taxon>
        <taxon>Liliopsida</taxon>
        <taxon>Zingiberales</taxon>
        <taxon>Musaceae</taxon>
        <taxon>Ensete</taxon>
    </lineage>
</organism>